<keyword evidence="6" id="KW-1185">Reference proteome</keyword>
<dbReference type="WBParaSite" id="jg20887">
    <property type="protein sequence ID" value="jg20887"/>
    <property type="gene ID" value="jg20887"/>
</dbReference>
<feature type="coiled-coil region" evidence="3">
    <location>
        <begin position="399"/>
        <end position="426"/>
    </location>
</feature>
<dbReference type="GO" id="GO:2000060">
    <property type="term" value="P:positive regulation of ubiquitin-dependent protein catabolic process"/>
    <property type="evidence" value="ECO:0007669"/>
    <property type="project" value="TreeGrafter"/>
</dbReference>
<organism evidence="6 7">
    <name type="scientific">Ditylenchus dipsaci</name>
    <dbReference type="NCBI Taxonomy" id="166011"/>
    <lineage>
        <taxon>Eukaryota</taxon>
        <taxon>Metazoa</taxon>
        <taxon>Ecdysozoa</taxon>
        <taxon>Nematoda</taxon>
        <taxon>Chromadorea</taxon>
        <taxon>Rhabditida</taxon>
        <taxon>Tylenchina</taxon>
        <taxon>Tylenchomorpha</taxon>
        <taxon>Sphaerularioidea</taxon>
        <taxon>Anguinidae</taxon>
        <taxon>Anguininae</taxon>
        <taxon>Ditylenchus</taxon>
    </lineage>
</organism>
<sequence>MDDVDRMIVESLVKLQCTFCADSLPKSLACLSTDNVVEAVVRFLWACDPSTQKNIPSYKLPSHTTGRFKMATLLADAIKGVGIREDFGYQTFLYHSIFDVRRIFLALIDKLPEESMQVEVNLTPLERLKQEAGASIAKHLNEPWVPEFCRYLRLKYDGKFWCPNEDQSEDYSFFCQSNKYDNRRIICSMLDQLESKAEGEMDYGSQKFSTSSIIFEDVSAKGSKPVVAAKPKIAAKPVLPPKPLNLTAKCTTETHEISSPTQTKDDAFSPVNSEINNLLEEISSKQSQLETKKKEVLELNYAQIRLQEEVKRAEQAIQQNDERLFQLVKDPEASVAKLQRIVEESDQRKVELEERFFDVRMEKEAELDQLKATQKVIPATSCNLQQLQNSQLAKMIQQVEESEIMLVEKKRIKNKLEKEVRKITSTGKPSNERSKYITRVLEIVANVNKQNEEIYKTVQSVRKIEYEINSLSGNLDRTFIVVDRWLGQQTENSAKMQKAYKLLVRMHEQCSLVKSAISETGQVTRQINELTDQIEIEEQKSVDSQLDRLLNDLMHLRQENKELAV</sequence>
<dbReference type="AlphaFoldDB" id="A0A915DKA0"/>
<dbReference type="Pfam" id="PF05667">
    <property type="entry name" value="CCDC22_CC"/>
    <property type="match status" value="1"/>
</dbReference>
<accession>A0A915DKA0</accession>
<feature type="coiled-coil region" evidence="3">
    <location>
        <begin position="520"/>
        <end position="559"/>
    </location>
</feature>
<feature type="coiled-coil region" evidence="3">
    <location>
        <begin position="275"/>
        <end position="355"/>
    </location>
</feature>
<proteinExistence type="inferred from homology"/>
<evidence type="ECO:0000256" key="3">
    <source>
        <dbReference type="SAM" id="Coils"/>
    </source>
</evidence>
<dbReference type="Proteomes" id="UP000887574">
    <property type="component" value="Unplaced"/>
</dbReference>
<evidence type="ECO:0000313" key="7">
    <source>
        <dbReference type="WBParaSite" id="jg20887"/>
    </source>
</evidence>
<evidence type="ECO:0000256" key="1">
    <source>
        <dbReference type="ARBA" id="ARBA00006438"/>
    </source>
</evidence>
<dbReference type="PANTHER" id="PTHR15668">
    <property type="entry name" value="JM1 PROTEIN"/>
    <property type="match status" value="1"/>
</dbReference>
<keyword evidence="3" id="KW-0175">Coiled coil</keyword>
<dbReference type="InterPro" id="IPR048348">
    <property type="entry name" value="CCDC22_CC"/>
</dbReference>
<reference evidence="7" key="1">
    <citation type="submission" date="2022-11" db="UniProtKB">
        <authorList>
            <consortium name="WormBaseParasite"/>
        </authorList>
    </citation>
    <scope>IDENTIFICATION</scope>
</reference>
<protein>
    <recommendedName>
        <fullName evidence="2">Coiled-coil domain-containing protein 22 homolog</fullName>
    </recommendedName>
</protein>
<evidence type="ECO:0000313" key="6">
    <source>
        <dbReference type="Proteomes" id="UP000887574"/>
    </source>
</evidence>
<feature type="domain" description="CCDC22 N-terminal" evidence="5">
    <location>
        <begin position="1"/>
        <end position="112"/>
    </location>
</feature>
<name>A0A915DKA0_9BILA</name>
<evidence type="ECO:0000256" key="2">
    <source>
        <dbReference type="ARBA" id="ARBA00017553"/>
    </source>
</evidence>
<evidence type="ECO:0000259" key="5">
    <source>
        <dbReference type="Pfam" id="PF21674"/>
    </source>
</evidence>
<evidence type="ECO:0000259" key="4">
    <source>
        <dbReference type="Pfam" id="PF05667"/>
    </source>
</evidence>
<dbReference type="Pfam" id="PF21674">
    <property type="entry name" value="CCDC22_N"/>
    <property type="match status" value="1"/>
</dbReference>
<dbReference type="InterPro" id="IPR008530">
    <property type="entry name" value="CCDC22"/>
</dbReference>
<dbReference type="GO" id="GO:0097602">
    <property type="term" value="F:cullin family protein binding"/>
    <property type="evidence" value="ECO:0007669"/>
    <property type="project" value="TreeGrafter"/>
</dbReference>
<feature type="domain" description="CCDC22 coiled-coil" evidence="4">
    <location>
        <begin position="230"/>
        <end position="540"/>
    </location>
</feature>
<comment type="similarity">
    <text evidence="1">Belongs to the CCDC22 family.</text>
</comment>
<dbReference type="InterPro" id="IPR048349">
    <property type="entry name" value="CCDC22_N"/>
</dbReference>
<dbReference type="PANTHER" id="PTHR15668:SF4">
    <property type="entry name" value="COILED-COIL DOMAIN-CONTAINING PROTEIN 22"/>
    <property type="match status" value="1"/>
</dbReference>